<accession>A0A915NAC5</accession>
<evidence type="ECO:0000256" key="5">
    <source>
        <dbReference type="ARBA" id="ARBA00023136"/>
    </source>
</evidence>
<evidence type="ECO:0000256" key="1">
    <source>
        <dbReference type="ARBA" id="ARBA00004167"/>
    </source>
</evidence>
<dbReference type="GO" id="GO:0016020">
    <property type="term" value="C:membrane"/>
    <property type="evidence" value="ECO:0007669"/>
    <property type="project" value="UniProtKB-SubCell"/>
</dbReference>
<feature type="transmembrane region" description="Helical" evidence="6">
    <location>
        <begin position="20"/>
        <end position="38"/>
    </location>
</feature>
<reference evidence="8" key="1">
    <citation type="submission" date="2022-11" db="UniProtKB">
        <authorList>
            <consortium name="WormBaseParasite"/>
        </authorList>
    </citation>
    <scope>IDENTIFICATION</scope>
</reference>
<comment type="subcellular location">
    <subcellularLocation>
        <location evidence="1">Membrane</location>
        <topology evidence="1">Single-pass membrane protein</topology>
    </subcellularLocation>
</comment>
<keyword evidence="5 6" id="KW-0472">Membrane</keyword>
<evidence type="ECO:0000313" key="8">
    <source>
        <dbReference type="WBParaSite" id="scaffold8717_cov201.g13295"/>
    </source>
</evidence>
<evidence type="ECO:0000256" key="3">
    <source>
        <dbReference type="ARBA" id="ARBA00022692"/>
    </source>
</evidence>
<sequence length="74" mass="8752">MLGQLLQLTSRYFGPGATVVRWIVFPIACVVGTCGYFVENKYLRKDKKFEYLDKSRIDERMQRQLNEEFEAKIN</sequence>
<evidence type="ECO:0000256" key="6">
    <source>
        <dbReference type="SAM" id="Phobius"/>
    </source>
</evidence>
<keyword evidence="7" id="KW-1185">Reference proteome</keyword>
<proteinExistence type="inferred from homology"/>
<evidence type="ECO:0000313" key="7">
    <source>
        <dbReference type="Proteomes" id="UP000887561"/>
    </source>
</evidence>
<dbReference type="Pfam" id="PF15990">
    <property type="entry name" value="UPF0767"/>
    <property type="match status" value="1"/>
</dbReference>
<evidence type="ECO:0000256" key="4">
    <source>
        <dbReference type="ARBA" id="ARBA00022989"/>
    </source>
</evidence>
<dbReference type="AlphaFoldDB" id="A0A915NAC5"/>
<comment type="similarity">
    <text evidence="2">Belongs to the SMIM12 family.</text>
</comment>
<dbReference type="InterPro" id="IPR031933">
    <property type="entry name" value="UPF0767"/>
</dbReference>
<keyword evidence="4 6" id="KW-1133">Transmembrane helix</keyword>
<name>A0A915NAC5_MELJA</name>
<protein>
    <submittedName>
        <fullName evidence="8">Uncharacterized protein</fullName>
    </submittedName>
</protein>
<dbReference type="Proteomes" id="UP000887561">
    <property type="component" value="Unplaced"/>
</dbReference>
<dbReference type="WBParaSite" id="scaffold8717_cov201.g13295">
    <property type="protein sequence ID" value="scaffold8717_cov201.g13295"/>
    <property type="gene ID" value="scaffold8717_cov201.g13295"/>
</dbReference>
<keyword evidence="3 6" id="KW-0812">Transmembrane</keyword>
<organism evidence="7 8">
    <name type="scientific">Meloidogyne javanica</name>
    <name type="common">Root-knot nematode worm</name>
    <dbReference type="NCBI Taxonomy" id="6303"/>
    <lineage>
        <taxon>Eukaryota</taxon>
        <taxon>Metazoa</taxon>
        <taxon>Ecdysozoa</taxon>
        <taxon>Nematoda</taxon>
        <taxon>Chromadorea</taxon>
        <taxon>Rhabditida</taxon>
        <taxon>Tylenchina</taxon>
        <taxon>Tylenchomorpha</taxon>
        <taxon>Tylenchoidea</taxon>
        <taxon>Meloidogynidae</taxon>
        <taxon>Meloidogyninae</taxon>
        <taxon>Meloidogyne</taxon>
        <taxon>Meloidogyne incognita group</taxon>
    </lineage>
</organism>
<evidence type="ECO:0000256" key="2">
    <source>
        <dbReference type="ARBA" id="ARBA00007304"/>
    </source>
</evidence>